<dbReference type="AlphaFoldDB" id="A0A150GL90"/>
<evidence type="ECO:0000256" key="1">
    <source>
        <dbReference type="SAM" id="MobiDB-lite"/>
    </source>
</evidence>
<evidence type="ECO:0000313" key="2">
    <source>
        <dbReference type="EMBL" id="KXZ50561.1"/>
    </source>
</evidence>
<proteinExistence type="predicted"/>
<reference evidence="3" key="1">
    <citation type="journal article" date="2016" name="Nat. Commun.">
        <title>The Gonium pectorale genome demonstrates co-option of cell cycle regulation during the evolution of multicellularity.</title>
        <authorList>
            <person name="Hanschen E.R."/>
            <person name="Marriage T.N."/>
            <person name="Ferris P.J."/>
            <person name="Hamaji T."/>
            <person name="Toyoda A."/>
            <person name="Fujiyama A."/>
            <person name="Neme R."/>
            <person name="Noguchi H."/>
            <person name="Minakuchi Y."/>
            <person name="Suzuki M."/>
            <person name="Kawai-Toyooka H."/>
            <person name="Smith D.R."/>
            <person name="Sparks H."/>
            <person name="Anderson J."/>
            <person name="Bakaric R."/>
            <person name="Luria V."/>
            <person name="Karger A."/>
            <person name="Kirschner M.W."/>
            <person name="Durand P.M."/>
            <person name="Michod R.E."/>
            <person name="Nozaki H."/>
            <person name="Olson B.J."/>
        </authorList>
    </citation>
    <scope>NUCLEOTIDE SEQUENCE [LARGE SCALE GENOMIC DNA]</scope>
    <source>
        <strain evidence="3">NIES-2863</strain>
    </source>
</reference>
<keyword evidence="3" id="KW-1185">Reference proteome</keyword>
<feature type="region of interest" description="Disordered" evidence="1">
    <location>
        <begin position="28"/>
        <end position="49"/>
    </location>
</feature>
<name>A0A150GL90_GONPE</name>
<gene>
    <name evidence="2" type="ORF">GPECTOR_16g736</name>
</gene>
<comment type="caution">
    <text evidence="2">The sequence shown here is derived from an EMBL/GenBank/DDBJ whole genome shotgun (WGS) entry which is preliminary data.</text>
</comment>
<organism evidence="2 3">
    <name type="scientific">Gonium pectorale</name>
    <name type="common">Green alga</name>
    <dbReference type="NCBI Taxonomy" id="33097"/>
    <lineage>
        <taxon>Eukaryota</taxon>
        <taxon>Viridiplantae</taxon>
        <taxon>Chlorophyta</taxon>
        <taxon>core chlorophytes</taxon>
        <taxon>Chlorophyceae</taxon>
        <taxon>CS clade</taxon>
        <taxon>Chlamydomonadales</taxon>
        <taxon>Volvocaceae</taxon>
        <taxon>Gonium</taxon>
    </lineage>
</organism>
<dbReference type="EMBL" id="LSYV01000017">
    <property type="protein sequence ID" value="KXZ50561.1"/>
    <property type="molecule type" value="Genomic_DNA"/>
</dbReference>
<dbReference type="Proteomes" id="UP000075714">
    <property type="component" value="Unassembled WGS sequence"/>
</dbReference>
<protein>
    <submittedName>
        <fullName evidence="2">Uncharacterized protein</fullName>
    </submittedName>
</protein>
<sequence>MGGDGQHLAAAAPQEPHEIAVTAFRTLAPRETAGGSPNTAAPGARISNSPTLSREVLLSPFAAAGCHSLTHVTLTDKLLTPGAARELLAAAPGLKHLGLEMAT</sequence>
<accession>A0A150GL90</accession>
<evidence type="ECO:0000313" key="3">
    <source>
        <dbReference type="Proteomes" id="UP000075714"/>
    </source>
</evidence>